<keyword evidence="1" id="KW-0812">Transmembrane</keyword>
<feature type="transmembrane region" description="Helical" evidence="1">
    <location>
        <begin position="126"/>
        <end position="146"/>
    </location>
</feature>
<sequence>MFPLLPVIDLPFIPDLLYSYTVYFLLFMLSATIFFPRKILMWISLILIILLVVGDQMRWQPWVYIYSLFLFLFAINIKSSLRLFYFKAILFTIYFWSGFHKLNFHFIDYIFLPFMKDVFLLHLPNYKIIGFGIPLIEIFAAMGLLFKKTQKISFLLLTTMHLVILLWVSPWGGNSNNVIIPWNLVMIGLIYFCFYSDFKKVRPELKKKYNHKIHSSILIIFFLLPSLWFIEKWPYYFSFHMYSGRGKTMSVIYEQPIIELPENFYLETKNLSSFEKHKIVNLNRWSYQELNVPIPPSLSIFKQLKNHFCNLSPNNSPHFIVYRSINYNGEYDIFTCDDLEL</sequence>
<feature type="transmembrane region" description="Helical" evidence="1">
    <location>
        <begin position="217"/>
        <end position="237"/>
    </location>
</feature>
<feature type="transmembrane region" description="Helical" evidence="1">
    <location>
        <begin position="178"/>
        <end position="196"/>
    </location>
</feature>
<feature type="transmembrane region" description="Helical" evidence="1">
    <location>
        <begin position="16"/>
        <end position="34"/>
    </location>
</feature>
<comment type="caution">
    <text evidence="2">The sequence shown here is derived from an EMBL/GenBank/DDBJ whole genome shotgun (WGS) entry which is preliminary data.</text>
</comment>
<dbReference type="AlphaFoldDB" id="A0A2W7HXI1"/>
<accession>A0A2W7HXI1</accession>
<keyword evidence="1" id="KW-1133">Transmembrane helix</keyword>
<dbReference type="EMBL" id="QKYV01000006">
    <property type="protein sequence ID" value="PZW39194.1"/>
    <property type="molecule type" value="Genomic_DNA"/>
</dbReference>
<keyword evidence="3" id="KW-1185">Reference proteome</keyword>
<evidence type="ECO:0000256" key="1">
    <source>
        <dbReference type="SAM" id="Phobius"/>
    </source>
</evidence>
<feature type="transmembrane region" description="Helical" evidence="1">
    <location>
        <begin position="61"/>
        <end position="77"/>
    </location>
</feature>
<evidence type="ECO:0000313" key="3">
    <source>
        <dbReference type="Proteomes" id="UP000249542"/>
    </source>
</evidence>
<dbReference type="Proteomes" id="UP000249542">
    <property type="component" value="Unassembled WGS sequence"/>
</dbReference>
<evidence type="ECO:0000313" key="2">
    <source>
        <dbReference type="EMBL" id="PZW39194.1"/>
    </source>
</evidence>
<proteinExistence type="predicted"/>
<feature type="transmembrane region" description="Helical" evidence="1">
    <location>
        <begin position="84"/>
        <end position="106"/>
    </location>
</feature>
<name>A0A2W7HXI1_9FLAO</name>
<gene>
    <name evidence="2" type="ORF">LX95_02336</name>
</gene>
<protein>
    <submittedName>
        <fullName evidence="2">Uncharacterized protein</fullName>
    </submittedName>
</protein>
<feature type="transmembrane region" description="Helical" evidence="1">
    <location>
        <begin position="39"/>
        <end position="55"/>
    </location>
</feature>
<feature type="transmembrane region" description="Helical" evidence="1">
    <location>
        <begin position="153"/>
        <end position="172"/>
    </location>
</feature>
<keyword evidence="1" id="KW-0472">Membrane</keyword>
<reference evidence="2 3" key="1">
    <citation type="submission" date="2018-06" db="EMBL/GenBank/DDBJ databases">
        <title>Genomic Encyclopedia of Archaeal and Bacterial Type Strains, Phase II (KMG-II): from individual species to whole genera.</title>
        <authorList>
            <person name="Goeker M."/>
        </authorList>
    </citation>
    <scope>NUCLEOTIDE SEQUENCE [LARGE SCALE GENOMIC DNA]</scope>
    <source>
        <strain evidence="2 3">DSM 15361</strain>
    </source>
</reference>
<organism evidence="2 3">
    <name type="scientific">Mesonia algae</name>
    <dbReference type="NCBI Taxonomy" id="213248"/>
    <lineage>
        <taxon>Bacteria</taxon>
        <taxon>Pseudomonadati</taxon>
        <taxon>Bacteroidota</taxon>
        <taxon>Flavobacteriia</taxon>
        <taxon>Flavobacteriales</taxon>
        <taxon>Flavobacteriaceae</taxon>
        <taxon>Mesonia</taxon>
    </lineage>
</organism>